<evidence type="ECO:0000259" key="2">
    <source>
        <dbReference type="Pfam" id="PF01910"/>
    </source>
</evidence>
<gene>
    <name evidence="3" type="ORF">HMPREF3229_00140</name>
</gene>
<dbReference type="InterPro" id="IPR051614">
    <property type="entry name" value="UPF0045_domain"/>
</dbReference>
<reference evidence="3 4" key="1">
    <citation type="submission" date="2016-01" db="EMBL/GenBank/DDBJ databases">
        <authorList>
            <person name="Oliw E.H."/>
        </authorList>
    </citation>
    <scope>NUCLEOTIDE SEQUENCE [LARGE SCALE GENOMIC DNA]</scope>
    <source>
        <strain evidence="3 4">CMW7756A</strain>
    </source>
</reference>
<accession>A0A133PSG7</accession>
<dbReference type="InterPro" id="IPR029756">
    <property type="entry name" value="MTH1187/YkoF-like"/>
</dbReference>
<dbReference type="PANTHER" id="PTHR33777:SF1">
    <property type="entry name" value="UPF0045 PROTEIN ECM15"/>
    <property type="match status" value="1"/>
</dbReference>
<dbReference type="GO" id="GO:0005829">
    <property type="term" value="C:cytosol"/>
    <property type="evidence" value="ECO:0007669"/>
    <property type="project" value="TreeGrafter"/>
</dbReference>
<dbReference type="Gene3D" id="3.30.70.930">
    <property type="match status" value="1"/>
</dbReference>
<proteinExistence type="inferred from homology"/>
<sequence>MAVAELTLIPIGTKTTSVSKYIAGALDSIGEVDGLTYELNAMGTTIAHKDLKVLYDVIRRMQESVFESGADRVYSVVKIDDRRDKDYTFKDKITSVNEKRKNK</sequence>
<dbReference type="Pfam" id="PF01910">
    <property type="entry name" value="Thiamine_BP"/>
    <property type="match status" value="1"/>
</dbReference>
<evidence type="ECO:0000256" key="1">
    <source>
        <dbReference type="ARBA" id="ARBA00010272"/>
    </source>
</evidence>
<dbReference type="PATRIC" id="fig|54005.3.peg.138"/>
<name>A0A133PSG7_9FIRM</name>
<evidence type="ECO:0000313" key="3">
    <source>
        <dbReference type="EMBL" id="KXA31767.1"/>
    </source>
</evidence>
<dbReference type="NCBIfam" id="TIGR00106">
    <property type="entry name" value="MTH1187 family thiamine-binding protein"/>
    <property type="match status" value="1"/>
</dbReference>
<comment type="similarity">
    <text evidence="1">Belongs to the UPF0045 family.</text>
</comment>
<comment type="caution">
    <text evidence="3">The sequence shown here is derived from an EMBL/GenBank/DDBJ whole genome shotgun (WGS) entry which is preliminary data.</text>
</comment>
<dbReference type="Proteomes" id="UP000070174">
    <property type="component" value="Unassembled WGS sequence"/>
</dbReference>
<dbReference type="PANTHER" id="PTHR33777">
    <property type="entry name" value="UPF0045 PROTEIN ECM15"/>
    <property type="match status" value="1"/>
</dbReference>
<protein>
    <recommendedName>
        <fullName evidence="2">Thiamine-binding protein domain-containing protein</fullName>
    </recommendedName>
</protein>
<evidence type="ECO:0000313" key="4">
    <source>
        <dbReference type="Proteomes" id="UP000070174"/>
    </source>
</evidence>
<feature type="domain" description="Thiamine-binding protein" evidence="2">
    <location>
        <begin position="4"/>
        <end position="96"/>
    </location>
</feature>
<dbReference type="AlphaFoldDB" id="A0A133PSG7"/>
<dbReference type="RefSeq" id="WP_060799474.1">
    <property type="nucleotide sequence ID" value="NZ_CABJAL010000002.1"/>
</dbReference>
<dbReference type="InterPro" id="IPR002767">
    <property type="entry name" value="Thiamine_BP"/>
</dbReference>
<dbReference type="EMBL" id="LRQE01000003">
    <property type="protein sequence ID" value="KXA31767.1"/>
    <property type="molecule type" value="Genomic_DNA"/>
</dbReference>
<organism evidence="3">
    <name type="scientific">Peptoniphilus harei</name>
    <dbReference type="NCBI Taxonomy" id="54005"/>
    <lineage>
        <taxon>Bacteria</taxon>
        <taxon>Bacillati</taxon>
        <taxon>Bacillota</taxon>
        <taxon>Tissierellia</taxon>
        <taxon>Tissierellales</taxon>
        <taxon>Peptoniphilaceae</taxon>
        <taxon>Peptoniphilus</taxon>
    </lineage>
</organism>
<dbReference type="SUPFAM" id="SSF89957">
    <property type="entry name" value="MTH1187/YkoF-like"/>
    <property type="match status" value="1"/>
</dbReference>